<name>A0A2T5MAW4_9EURO</name>
<reference evidence="1 2" key="1">
    <citation type="journal article" date="2018" name="Proc. Natl. Acad. Sci. U.S.A.">
        <title>Linking secondary metabolites to gene clusters through genome sequencing of six diverse Aspergillus species.</title>
        <authorList>
            <person name="Kaerboelling I."/>
            <person name="Vesth T.C."/>
            <person name="Frisvad J.C."/>
            <person name="Nybo J.L."/>
            <person name="Theobald S."/>
            <person name="Kuo A."/>
            <person name="Bowyer P."/>
            <person name="Matsuda Y."/>
            <person name="Mondo S."/>
            <person name="Lyhne E.K."/>
            <person name="Kogle M.E."/>
            <person name="Clum A."/>
            <person name="Lipzen A."/>
            <person name="Salamov A."/>
            <person name="Ngan C.Y."/>
            <person name="Daum C."/>
            <person name="Chiniquy J."/>
            <person name="Barry K."/>
            <person name="LaButti K."/>
            <person name="Haridas S."/>
            <person name="Simmons B.A."/>
            <person name="Magnuson J.K."/>
            <person name="Mortensen U.H."/>
            <person name="Larsen T.O."/>
            <person name="Grigoriev I.V."/>
            <person name="Baker S.E."/>
            <person name="Andersen M.R."/>
        </authorList>
    </citation>
    <scope>NUCLEOTIDE SEQUENCE [LARGE SCALE GENOMIC DNA]</scope>
    <source>
        <strain evidence="1 2">IBT 24754</strain>
    </source>
</reference>
<dbReference type="RefSeq" id="XP_040757068.1">
    <property type="nucleotide sequence ID" value="XM_040896583.1"/>
</dbReference>
<sequence length="101" mass="11496">MEAAFQLTEYNNRCPSNHSSAIFRWIWYDNTASILAFKGLLVFPPVCGWSRTPRLELNGSVWVQVALTRLWTLGVLYRGVDGSLIVNFSVTVMPPRGRYCI</sequence>
<evidence type="ECO:0000313" key="2">
    <source>
        <dbReference type="Proteomes" id="UP000244073"/>
    </source>
</evidence>
<dbReference type="VEuPathDB" id="FungiDB:P175DRAFT_0498766"/>
<protein>
    <submittedName>
        <fullName evidence="1">Uncharacterized protein</fullName>
    </submittedName>
</protein>
<proteinExistence type="predicted"/>
<comment type="caution">
    <text evidence="1">The sequence shown here is derived from an EMBL/GenBank/DDBJ whole genome shotgun (WGS) entry which is preliminary data.</text>
</comment>
<dbReference type="GeneID" id="63813465"/>
<organism evidence="1 2">
    <name type="scientific">Aspergillus ochraceoroseus IBT 24754</name>
    <dbReference type="NCBI Taxonomy" id="1392256"/>
    <lineage>
        <taxon>Eukaryota</taxon>
        <taxon>Fungi</taxon>
        <taxon>Dikarya</taxon>
        <taxon>Ascomycota</taxon>
        <taxon>Pezizomycotina</taxon>
        <taxon>Eurotiomycetes</taxon>
        <taxon>Eurotiomycetidae</taxon>
        <taxon>Eurotiales</taxon>
        <taxon>Aspergillaceae</taxon>
        <taxon>Aspergillus</taxon>
        <taxon>Aspergillus subgen. Nidulantes</taxon>
    </lineage>
</organism>
<accession>A0A2T5MAW4</accession>
<dbReference type="AlphaFoldDB" id="A0A2T5MAW4"/>
<dbReference type="Proteomes" id="UP000244073">
    <property type="component" value="Unassembled WGS sequence"/>
</dbReference>
<evidence type="ECO:0000313" key="1">
    <source>
        <dbReference type="EMBL" id="PTU25676.1"/>
    </source>
</evidence>
<dbReference type="EMBL" id="MSFN02000001">
    <property type="protein sequence ID" value="PTU25676.1"/>
    <property type="molecule type" value="Genomic_DNA"/>
</dbReference>
<gene>
    <name evidence="1" type="ORF">P175DRAFT_0498766</name>
</gene>